<feature type="compositionally biased region" description="Basic residues" evidence="6">
    <location>
        <begin position="58"/>
        <end position="74"/>
    </location>
</feature>
<comment type="caution">
    <text evidence="8">The sequence shown here is derived from an EMBL/GenBank/DDBJ whole genome shotgun (WGS) entry which is preliminary data.</text>
</comment>
<keyword evidence="3" id="KW-0238">DNA-binding</keyword>
<comment type="subcellular location">
    <subcellularLocation>
        <location evidence="1">Nucleus</location>
    </subcellularLocation>
</comment>
<reference evidence="8 9" key="1">
    <citation type="journal article" date="2014" name="Proc. Natl. Acad. Sci. U.S.A.">
        <title>Trajectory and genomic determinants of fungal-pathogen speciation and host adaptation.</title>
        <authorList>
            <person name="Hu X."/>
            <person name="Xiao G."/>
            <person name="Zheng P."/>
            <person name="Shang Y."/>
            <person name="Su Y."/>
            <person name="Zhang X."/>
            <person name="Liu X."/>
            <person name="Zhan S."/>
            <person name="St Leger R.J."/>
            <person name="Wang C."/>
        </authorList>
    </citation>
    <scope>NUCLEOTIDE SEQUENCE [LARGE SCALE GENOMIC DNA]</scope>
    <source>
        <strain evidence="8 9">ARSEF 549</strain>
    </source>
</reference>
<dbReference type="Proteomes" id="UP000031186">
    <property type="component" value="Unassembled WGS sequence"/>
</dbReference>
<gene>
    <name evidence="8" type="ORF">MAN_01620</name>
</gene>
<keyword evidence="2" id="KW-0805">Transcription regulation</keyword>
<dbReference type="OrthoDB" id="4938993at2759"/>
<dbReference type="EMBL" id="AZNF01000002">
    <property type="protein sequence ID" value="KID69106.1"/>
    <property type="molecule type" value="Genomic_DNA"/>
</dbReference>
<dbReference type="GO" id="GO:0000981">
    <property type="term" value="F:DNA-binding transcription factor activity, RNA polymerase II-specific"/>
    <property type="evidence" value="ECO:0007669"/>
    <property type="project" value="InterPro"/>
</dbReference>
<organism evidence="8 9">
    <name type="scientific">Metarhizium anisopliae (strain ARSEF 549)</name>
    <dbReference type="NCBI Taxonomy" id="3151832"/>
    <lineage>
        <taxon>Eukaryota</taxon>
        <taxon>Fungi</taxon>
        <taxon>Dikarya</taxon>
        <taxon>Ascomycota</taxon>
        <taxon>Pezizomycotina</taxon>
        <taxon>Sordariomycetes</taxon>
        <taxon>Hypocreomycetidae</taxon>
        <taxon>Hypocreales</taxon>
        <taxon>Clavicipitaceae</taxon>
        <taxon>Metarhizium</taxon>
    </lineage>
</organism>
<dbReference type="AlphaFoldDB" id="A0A0B4FTU0"/>
<accession>A0A0B4FTU0</accession>
<sequence>MTDIKQDMQQSRSPSSCRMRSACDSCHQSKVKCSGGNPCSGCHKLGARCNYSSPNRTGRPRGIKNKVTRQRLRAHAREAAGADGEPSASSLSSTPAASTSADSTASSSPCHLPTDMEINAPEWRGFHAHQMDALLMGCLDPSSADVDDASNATGLIYTASSSQYSLPPSVALPVPQRQPLRTFDFEDAHHLRSPLSSSRCRQPCASCDCLQQLAALFVQLKVHARRGGPLQAAVAISHVREGVSAWKRHLQCAACMDSADSDTLLLCIVEIRMVLPMMEWISNNLDLSGQVAFSLQATPVSGSCQMPVAYELARGESQAIMRTLLLRSMDSVVDILAEIQERTSPMNRPGGLPPAFELHTPQPSPSSLSSPDCSQLFSVLEPPGGAQGLFGQPLQSLLESAENLQKRIAIE</sequence>
<evidence type="ECO:0000256" key="6">
    <source>
        <dbReference type="SAM" id="MobiDB-lite"/>
    </source>
</evidence>
<feature type="non-terminal residue" evidence="8">
    <location>
        <position position="1"/>
    </location>
</feature>
<dbReference type="CDD" id="cd00067">
    <property type="entry name" value="GAL4"/>
    <property type="match status" value="1"/>
</dbReference>
<dbReference type="PROSITE" id="PS50048">
    <property type="entry name" value="ZN2_CY6_FUNGAL_2"/>
    <property type="match status" value="1"/>
</dbReference>
<dbReference type="PROSITE" id="PS00463">
    <property type="entry name" value="ZN2_CY6_FUNGAL_1"/>
    <property type="match status" value="1"/>
</dbReference>
<evidence type="ECO:0000313" key="8">
    <source>
        <dbReference type="EMBL" id="KID69106.1"/>
    </source>
</evidence>
<dbReference type="GO" id="GO:0043565">
    <property type="term" value="F:sequence-specific DNA binding"/>
    <property type="evidence" value="ECO:0007669"/>
    <property type="project" value="TreeGrafter"/>
</dbReference>
<dbReference type="SMART" id="SM00066">
    <property type="entry name" value="GAL4"/>
    <property type="match status" value="1"/>
</dbReference>
<evidence type="ECO:0000313" key="9">
    <source>
        <dbReference type="Proteomes" id="UP000031186"/>
    </source>
</evidence>
<dbReference type="GO" id="GO:0045944">
    <property type="term" value="P:positive regulation of transcription by RNA polymerase II"/>
    <property type="evidence" value="ECO:0007669"/>
    <property type="project" value="TreeGrafter"/>
</dbReference>
<feature type="compositionally biased region" description="Low complexity" evidence="6">
    <location>
        <begin position="86"/>
        <end position="109"/>
    </location>
</feature>
<name>A0A0B4FTU0_METAF</name>
<evidence type="ECO:0000256" key="1">
    <source>
        <dbReference type="ARBA" id="ARBA00004123"/>
    </source>
</evidence>
<dbReference type="Gene3D" id="4.10.240.10">
    <property type="entry name" value="Zn(2)-C6 fungal-type DNA-binding domain"/>
    <property type="match status" value="1"/>
</dbReference>
<evidence type="ECO:0000259" key="7">
    <source>
        <dbReference type="PROSITE" id="PS50048"/>
    </source>
</evidence>
<dbReference type="HOGENOM" id="CLU_676317_0_0_1"/>
<evidence type="ECO:0000256" key="3">
    <source>
        <dbReference type="ARBA" id="ARBA00023125"/>
    </source>
</evidence>
<evidence type="ECO:0000256" key="4">
    <source>
        <dbReference type="ARBA" id="ARBA00023163"/>
    </source>
</evidence>
<feature type="region of interest" description="Disordered" evidence="6">
    <location>
        <begin position="53"/>
        <end position="114"/>
    </location>
</feature>
<dbReference type="GO" id="GO:0005634">
    <property type="term" value="C:nucleus"/>
    <property type="evidence" value="ECO:0007669"/>
    <property type="project" value="UniProtKB-SubCell"/>
</dbReference>
<dbReference type="Pfam" id="PF00172">
    <property type="entry name" value="Zn_clus"/>
    <property type="match status" value="1"/>
</dbReference>
<dbReference type="InterPro" id="IPR036864">
    <property type="entry name" value="Zn2-C6_fun-type_DNA-bd_sf"/>
</dbReference>
<feature type="compositionally biased region" description="Low complexity" evidence="6">
    <location>
        <begin position="365"/>
        <end position="374"/>
    </location>
</feature>
<dbReference type="InterPro" id="IPR001138">
    <property type="entry name" value="Zn2Cys6_DnaBD"/>
</dbReference>
<dbReference type="GO" id="GO:0008270">
    <property type="term" value="F:zinc ion binding"/>
    <property type="evidence" value="ECO:0007669"/>
    <property type="project" value="InterPro"/>
</dbReference>
<dbReference type="InterPro" id="IPR051711">
    <property type="entry name" value="Stress_Response_Reg"/>
</dbReference>
<keyword evidence="4" id="KW-0804">Transcription</keyword>
<keyword evidence="5" id="KW-0539">Nucleus</keyword>
<dbReference type="VEuPathDB" id="FungiDB:MAN_01620"/>
<proteinExistence type="predicted"/>
<feature type="compositionally biased region" description="Polar residues" evidence="6">
    <location>
        <begin position="7"/>
        <end position="18"/>
    </location>
</feature>
<evidence type="ECO:0000256" key="5">
    <source>
        <dbReference type="ARBA" id="ARBA00023242"/>
    </source>
</evidence>
<dbReference type="SUPFAM" id="SSF57701">
    <property type="entry name" value="Zn2/Cys6 DNA-binding domain"/>
    <property type="match status" value="1"/>
</dbReference>
<protein>
    <submittedName>
        <fullName evidence="8">C6 finger domain protein GliZ</fullName>
    </submittedName>
</protein>
<evidence type="ECO:0000256" key="2">
    <source>
        <dbReference type="ARBA" id="ARBA00023015"/>
    </source>
</evidence>
<keyword evidence="9" id="KW-1185">Reference proteome</keyword>
<dbReference type="PANTHER" id="PTHR47540">
    <property type="entry name" value="THIAMINE REPRESSIBLE GENES REGULATORY PROTEIN THI5"/>
    <property type="match status" value="1"/>
</dbReference>
<feature type="region of interest" description="Disordered" evidence="6">
    <location>
        <begin position="1"/>
        <end position="20"/>
    </location>
</feature>
<dbReference type="PANTHER" id="PTHR47540:SF6">
    <property type="entry name" value="ZN(II)2CYS6 TRANSCRIPTION FACTOR (EUROFUNG)"/>
    <property type="match status" value="1"/>
</dbReference>
<feature type="domain" description="Zn(2)-C6 fungal-type" evidence="7">
    <location>
        <begin position="22"/>
        <end position="51"/>
    </location>
</feature>
<feature type="region of interest" description="Disordered" evidence="6">
    <location>
        <begin position="344"/>
        <end position="374"/>
    </location>
</feature>